<dbReference type="AlphaFoldDB" id="A0A1D2MIE5"/>
<name>A0A1D2MIE5_ORCCI</name>
<evidence type="ECO:0000256" key="1">
    <source>
        <dbReference type="ARBA" id="ARBA00004613"/>
    </source>
</evidence>
<evidence type="ECO:0000256" key="3">
    <source>
        <dbReference type="SAM" id="SignalP"/>
    </source>
</evidence>
<keyword evidence="6" id="KW-1185">Reference proteome</keyword>
<dbReference type="Pfam" id="PF00304">
    <property type="entry name" value="Gamma-thionin"/>
    <property type="match status" value="1"/>
</dbReference>
<evidence type="ECO:0000313" key="6">
    <source>
        <dbReference type="Proteomes" id="UP000094527"/>
    </source>
</evidence>
<evidence type="ECO:0000259" key="4">
    <source>
        <dbReference type="Pfam" id="PF00304"/>
    </source>
</evidence>
<accession>A0A1D2MIE5</accession>
<feature type="chain" id="PRO_5008904093" description="Knottins-like domain-containing protein" evidence="3">
    <location>
        <begin position="20"/>
        <end position="87"/>
    </location>
</feature>
<reference evidence="5 6" key="1">
    <citation type="journal article" date="2016" name="Genome Biol. Evol.">
        <title>Gene Family Evolution Reflects Adaptation to Soil Environmental Stressors in the Genome of the Collembolan Orchesella cincta.</title>
        <authorList>
            <person name="Faddeeva-Vakhrusheva A."/>
            <person name="Derks M.F."/>
            <person name="Anvar S.Y."/>
            <person name="Agamennone V."/>
            <person name="Suring W."/>
            <person name="Smit S."/>
            <person name="van Straalen N.M."/>
            <person name="Roelofs D."/>
        </authorList>
    </citation>
    <scope>NUCLEOTIDE SEQUENCE [LARGE SCALE GENOMIC DNA]</scope>
    <source>
        <tissue evidence="5">Mixed pool</tissue>
    </source>
</reference>
<protein>
    <recommendedName>
        <fullName evidence="4">Knottins-like domain-containing protein</fullName>
    </recommendedName>
</protein>
<dbReference type="InterPro" id="IPR003614">
    <property type="entry name" value="Knottins"/>
</dbReference>
<comment type="caution">
    <text evidence="5">The sequence shown here is derived from an EMBL/GenBank/DDBJ whole genome shotgun (WGS) entry which is preliminary data.</text>
</comment>
<organism evidence="5 6">
    <name type="scientific">Orchesella cincta</name>
    <name type="common">Springtail</name>
    <name type="synonym">Podura cincta</name>
    <dbReference type="NCBI Taxonomy" id="48709"/>
    <lineage>
        <taxon>Eukaryota</taxon>
        <taxon>Metazoa</taxon>
        <taxon>Ecdysozoa</taxon>
        <taxon>Arthropoda</taxon>
        <taxon>Hexapoda</taxon>
        <taxon>Collembola</taxon>
        <taxon>Entomobryomorpha</taxon>
        <taxon>Entomobryoidea</taxon>
        <taxon>Orchesellidae</taxon>
        <taxon>Orchesellinae</taxon>
        <taxon>Orchesella</taxon>
    </lineage>
</organism>
<dbReference type="EMBL" id="LJIJ01001154">
    <property type="protein sequence ID" value="ODM92766.1"/>
    <property type="molecule type" value="Genomic_DNA"/>
</dbReference>
<proteinExistence type="predicted"/>
<keyword evidence="3" id="KW-0732">Signal</keyword>
<evidence type="ECO:0000256" key="2">
    <source>
        <dbReference type="ARBA" id="ARBA00022525"/>
    </source>
</evidence>
<feature type="signal peptide" evidence="3">
    <location>
        <begin position="1"/>
        <end position="19"/>
    </location>
</feature>
<comment type="subcellular location">
    <subcellularLocation>
        <location evidence="1">Secreted</location>
    </subcellularLocation>
</comment>
<feature type="domain" description="Knottins-like" evidence="4">
    <location>
        <begin position="55"/>
        <end position="87"/>
    </location>
</feature>
<sequence length="87" mass="9776">MKLLIVLLPILAFITLSFANPQWISSFNGTDISGGNNSSTNVKECPPNTNIHPSWLCWNSDRCDDVCRDDRRLGGYCSFFRCRCIGC</sequence>
<gene>
    <name evidence="5" type="ORF">Ocin01_13912</name>
</gene>
<keyword evidence="2" id="KW-0964">Secreted</keyword>
<evidence type="ECO:0000313" key="5">
    <source>
        <dbReference type="EMBL" id="ODM92766.1"/>
    </source>
</evidence>
<dbReference type="Proteomes" id="UP000094527">
    <property type="component" value="Unassembled WGS sequence"/>
</dbReference>